<comment type="caution">
    <text evidence="1">The sequence shown here is derived from an EMBL/GenBank/DDBJ whole genome shotgun (WGS) entry which is preliminary data.</text>
</comment>
<dbReference type="AlphaFoldDB" id="A0A371HIQ1"/>
<organism evidence="1 2">
    <name type="scientific">Mucuna pruriens</name>
    <name type="common">Velvet bean</name>
    <name type="synonym">Dolichos pruriens</name>
    <dbReference type="NCBI Taxonomy" id="157652"/>
    <lineage>
        <taxon>Eukaryota</taxon>
        <taxon>Viridiplantae</taxon>
        <taxon>Streptophyta</taxon>
        <taxon>Embryophyta</taxon>
        <taxon>Tracheophyta</taxon>
        <taxon>Spermatophyta</taxon>
        <taxon>Magnoliopsida</taxon>
        <taxon>eudicotyledons</taxon>
        <taxon>Gunneridae</taxon>
        <taxon>Pentapetalae</taxon>
        <taxon>rosids</taxon>
        <taxon>fabids</taxon>
        <taxon>Fabales</taxon>
        <taxon>Fabaceae</taxon>
        <taxon>Papilionoideae</taxon>
        <taxon>50 kb inversion clade</taxon>
        <taxon>NPAAA clade</taxon>
        <taxon>indigoferoid/millettioid clade</taxon>
        <taxon>Phaseoleae</taxon>
        <taxon>Mucuna</taxon>
    </lineage>
</organism>
<name>A0A371HIQ1_MUCPR</name>
<keyword evidence="2" id="KW-1185">Reference proteome</keyword>
<dbReference type="Proteomes" id="UP000257109">
    <property type="component" value="Unassembled WGS sequence"/>
</dbReference>
<feature type="non-terminal residue" evidence="1">
    <location>
        <position position="1"/>
    </location>
</feature>
<gene>
    <name evidence="1" type="ORF">CR513_13830</name>
</gene>
<reference evidence="1" key="1">
    <citation type="submission" date="2018-05" db="EMBL/GenBank/DDBJ databases">
        <title>Draft genome of Mucuna pruriens seed.</title>
        <authorList>
            <person name="Nnadi N.E."/>
            <person name="Vos R."/>
            <person name="Hasami M.H."/>
            <person name="Devisetty U.K."/>
            <person name="Aguiy J.C."/>
        </authorList>
    </citation>
    <scope>NUCLEOTIDE SEQUENCE [LARGE SCALE GENOMIC DNA]</scope>
    <source>
        <strain evidence="1">JCA_2017</strain>
    </source>
</reference>
<sequence>MAVLNTTKKKPSIIMKPLDQLQRWSPFGLVVAATRSWILHKMDVHNVFLMRKFICNHPPTFLVEILRKYANSISLFMDYDKHQEIGLQSLIKLGLVVCILNVSLAFI</sequence>
<proteinExistence type="predicted"/>
<accession>A0A371HIQ1</accession>
<evidence type="ECO:0000313" key="2">
    <source>
        <dbReference type="Proteomes" id="UP000257109"/>
    </source>
</evidence>
<protein>
    <submittedName>
        <fullName evidence="1">Uncharacterized protein</fullName>
    </submittedName>
</protein>
<dbReference type="EMBL" id="QJKJ01002481">
    <property type="protein sequence ID" value="RDY02685.1"/>
    <property type="molecule type" value="Genomic_DNA"/>
</dbReference>
<evidence type="ECO:0000313" key="1">
    <source>
        <dbReference type="EMBL" id="RDY02685.1"/>
    </source>
</evidence>